<evidence type="ECO:0000313" key="4">
    <source>
        <dbReference type="Proteomes" id="UP000182470"/>
    </source>
</evidence>
<feature type="domain" description="HNH nuclease" evidence="1">
    <location>
        <begin position="10"/>
        <end position="60"/>
    </location>
</feature>
<dbReference type="InterPro" id="IPR003615">
    <property type="entry name" value="HNH_nuc"/>
</dbReference>
<evidence type="ECO:0000313" key="3">
    <source>
        <dbReference type="EMBL" id="SDN61854.1"/>
    </source>
</evidence>
<evidence type="ECO:0000313" key="2">
    <source>
        <dbReference type="EMBL" id="KAF2406183.1"/>
    </source>
</evidence>
<keyword evidence="5" id="KW-1185">Reference proteome</keyword>
<dbReference type="GO" id="GO:0004519">
    <property type="term" value="F:endonuclease activity"/>
    <property type="evidence" value="ECO:0007669"/>
    <property type="project" value="UniProtKB-KW"/>
</dbReference>
<dbReference type="AlphaFoldDB" id="A0A1H0CVF2"/>
<dbReference type="GO" id="GO:0003676">
    <property type="term" value="F:nucleic acid binding"/>
    <property type="evidence" value="ECO:0007669"/>
    <property type="project" value="InterPro"/>
</dbReference>
<dbReference type="InterPro" id="IPR021729">
    <property type="entry name" value="DUF3298"/>
</dbReference>
<organism evidence="3 4">
    <name type="scientific">Pseudomonas antarctica</name>
    <dbReference type="NCBI Taxonomy" id="219572"/>
    <lineage>
        <taxon>Bacteria</taxon>
        <taxon>Pseudomonadati</taxon>
        <taxon>Pseudomonadota</taxon>
        <taxon>Gammaproteobacteria</taxon>
        <taxon>Pseudomonadales</taxon>
        <taxon>Pseudomonadaceae</taxon>
        <taxon>Pseudomonas</taxon>
    </lineage>
</organism>
<dbReference type="Gene3D" id="3.30.565.40">
    <property type="entry name" value="Fervidobacterium nodosum Rt17-B1 like"/>
    <property type="match status" value="1"/>
</dbReference>
<protein>
    <submittedName>
        <fullName evidence="2">HNH endonuclease</fullName>
    </submittedName>
</protein>
<dbReference type="SMART" id="SM00507">
    <property type="entry name" value="HNHc"/>
    <property type="match status" value="1"/>
</dbReference>
<dbReference type="CDD" id="cd00085">
    <property type="entry name" value="HNHc"/>
    <property type="match status" value="1"/>
</dbReference>
<keyword evidence="2" id="KW-0378">Hydrolase</keyword>
<reference evidence="3 4" key="2">
    <citation type="submission" date="2016-10" db="EMBL/GenBank/DDBJ databases">
        <authorList>
            <person name="de Groot N.N."/>
        </authorList>
    </citation>
    <scope>NUCLEOTIDE SEQUENCE [LARGE SCALE GENOMIC DNA]</scope>
    <source>
        <strain evidence="3 4">BS2772</strain>
    </source>
</reference>
<sequence>MARPAIPMEIQRAVLIEASHQCAIPACRHSRVEIHHIIPWAKCKKHEYHNLIALCPNCHTRVHDGEIDRKSLIKYKSALVSAIRDLGNSAFDQPIVEIKRRIYTIDINHPGIYFDFEFPDFCNAEVIIASKNIEAWGNELLNWHTSIAESNKKAAIDNDYIHLGTYLVGRYDVIRRDNSVLSVRYNIQGFLGGAHGYRETRAQNFLLSPFSPLTLDSLLINSQCLNKLSDIIREKIKKQFTQFDGEWFTEGTSPSSIASTPFIVGQYGLEFIFAEYQVGGYAHGSPEVHLSFYELGGIFKPEVLKLIDEE</sequence>
<dbReference type="Proteomes" id="UP000748067">
    <property type="component" value="Unassembled WGS sequence"/>
</dbReference>
<dbReference type="EMBL" id="JXDI01000004">
    <property type="protein sequence ID" value="KAF2406183.1"/>
    <property type="molecule type" value="Genomic_DNA"/>
</dbReference>
<evidence type="ECO:0000259" key="1">
    <source>
        <dbReference type="SMART" id="SM00507"/>
    </source>
</evidence>
<dbReference type="Pfam" id="PF01844">
    <property type="entry name" value="HNH"/>
    <property type="match status" value="1"/>
</dbReference>
<keyword evidence="2" id="KW-0540">Nuclease</keyword>
<dbReference type="Proteomes" id="UP000182470">
    <property type="component" value="Chromosome I"/>
</dbReference>
<dbReference type="InterPro" id="IPR037126">
    <property type="entry name" value="PdaC/RsiV-like_sf"/>
</dbReference>
<dbReference type="Pfam" id="PF11738">
    <property type="entry name" value="DUF3298"/>
    <property type="match status" value="1"/>
</dbReference>
<dbReference type="InterPro" id="IPR002711">
    <property type="entry name" value="HNH"/>
</dbReference>
<dbReference type="Gene3D" id="1.10.30.50">
    <property type="match status" value="1"/>
</dbReference>
<proteinExistence type="predicted"/>
<gene>
    <name evidence="2" type="ORF">PSAN_54080</name>
    <name evidence="3" type="ORF">SAMN04490179_5093</name>
</gene>
<dbReference type="RefSeq" id="WP_130908833.1">
    <property type="nucleotide sequence ID" value="NZ_JXDI01000004.1"/>
</dbReference>
<dbReference type="GO" id="GO:0008270">
    <property type="term" value="F:zinc ion binding"/>
    <property type="evidence" value="ECO:0007669"/>
    <property type="project" value="InterPro"/>
</dbReference>
<name>A0A1H0CVF2_9PSED</name>
<dbReference type="Gene3D" id="3.90.640.20">
    <property type="entry name" value="Heat-shock cognate protein, ATPase"/>
    <property type="match status" value="1"/>
</dbReference>
<keyword evidence="2" id="KW-0255">Endonuclease</keyword>
<evidence type="ECO:0000313" key="5">
    <source>
        <dbReference type="Proteomes" id="UP000748067"/>
    </source>
</evidence>
<reference evidence="2 5" key="1">
    <citation type="submission" date="2015-01" db="EMBL/GenBank/DDBJ databases">
        <title>Genome Sequence of Pseudomonas antarctica CMS 35.</title>
        <authorList>
            <person name="Voget S."/>
            <person name="Chow J."/>
            <person name="Daniel R."/>
            <person name="Streit W."/>
        </authorList>
    </citation>
    <scope>NUCLEOTIDE SEQUENCE [LARGE SCALE GENOMIC DNA]</scope>
    <source>
        <strain evidence="2 5">CMS 35</strain>
    </source>
</reference>
<dbReference type="EMBL" id="LT629704">
    <property type="protein sequence ID" value="SDN61854.1"/>
    <property type="molecule type" value="Genomic_DNA"/>
</dbReference>
<accession>A0A1H0CVF2</accession>